<dbReference type="AlphaFoldDB" id="A0A2T2ZWT8"/>
<sequence length="274" mass="30152">MFDRIMPRCSPAACWSFDSKRRLLTRDAVAACSTRHKRGMNGLICFGGSGCAEAYSGILACASGCGLLYRASGLSLERWQLSDSSPSSHPQAGSKGVAVRLLWVYMPLGTGLQRARLVHCSAPLGRYESCGHGIVHHLPFLKRFMSCSTLPLPPAFERRETTDTHALTEKTQPNAHPIRGKRTIWPAHAHCPLASHLDEALVPESGGQEALSWAGRARPGQLRYDKSKRRIQTGALARRLSGWLAGPSPWHRSTLLARRQWKLCRRCCAGLTCD</sequence>
<protein>
    <submittedName>
        <fullName evidence="1">Uncharacterized protein</fullName>
    </submittedName>
</protein>
<organism evidence="1 2">
    <name type="scientific">Coniella lustricola</name>
    <dbReference type="NCBI Taxonomy" id="2025994"/>
    <lineage>
        <taxon>Eukaryota</taxon>
        <taxon>Fungi</taxon>
        <taxon>Dikarya</taxon>
        <taxon>Ascomycota</taxon>
        <taxon>Pezizomycotina</taxon>
        <taxon>Sordariomycetes</taxon>
        <taxon>Sordariomycetidae</taxon>
        <taxon>Diaporthales</taxon>
        <taxon>Schizoparmaceae</taxon>
        <taxon>Coniella</taxon>
    </lineage>
</organism>
<name>A0A2T2ZWT8_9PEZI</name>
<proteinExistence type="predicted"/>
<accession>A0A2T2ZWT8</accession>
<dbReference type="EMBL" id="KZ678599">
    <property type="protein sequence ID" value="PSR78651.1"/>
    <property type="molecule type" value="Genomic_DNA"/>
</dbReference>
<reference evidence="1 2" key="1">
    <citation type="journal article" date="2018" name="Mycol. Prog.">
        <title>Coniella lustricola, a new species from submerged detritus.</title>
        <authorList>
            <person name="Raudabaugh D.B."/>
            <person name="Iturriaga T."/>
            <person name="Carver A."/>
            <person name="Mondo S."/>
            <person name="Pangilinan J."/>
            <person name="Lipzen A."/>
            <person name="He G."/>
            <person name="Amirebrahimi M."/>
            <person name="Grigoriev I.V."/>
            <person name="Miller A.N."/>
        </authorList>
    </citation>
    <scope>NUCLEOTIDE SEQUENCE [LARGE SCALE GENOMIC DNA]</scope>
    <source>
        <strain evidence="1 2">B22-T-1</strain>
    </source>
</reference>
<dbReference type="Proteomes" id="UP000241462">
    <property type="component" value="Unassembled WGS sequence"/>
</dbReference>
<evidence type="ECO:0000313" key="1">
    <source>
        <dbReference type="EMBL" id="PSR78651.1"/>
    </source>
</evidence>
<evidence type="ECO:0000313" key="2">
    <source>
        <dbReference type="Proteomes" id="UP000241462"/>
    </source>
</evidence>
<dbReference type="InParanoid" id="A0A2T2ZWT8"/>
<keyword evidence="2" id="KW-1185">Reference proteome</keyword>
<gene>
    <name evidence="1" type="ORF">BD289DRAFT_117526</name>
</gene>